<evidence type="ECO:0000313" key="7">
    <source>
        <dbReference type="Proteomes" id="UP000230859"/>
    </source>
</evidence>
<proteinExistence type="predicted"/>
<keyword evidence="3" id="KW-0443">Lipid metabolism</keyword>
<dbReference type="EMBL" id="PCVY01000047">
    <property type="protein sequence ID" value="PIQ86319.1"/>
    <property type="molecule type" value="Genomic_DNA"/>
</dbReference>
<reference evidence="6 7" key="1">
    <citation type="submission" date="2017-09" db="EMBL/GenBank/DDBJ databases">
        <title>Depth-based differentiation of microbial function through sediment-hosted aquifers and enrichment of novel symbionts in the deep terrestrial subsurface.</title>
        <authorList>
            <person name="Probst A.J."/>
            <person name="Ladd B."/>
            <person name="Jarett J.K."/>
            <person name="Geller-Mcgrath D.E."/>
            <person name="Sieber C.M."/>
            <person name="Emerson J.B."/>
            <person name="Anantharaman K."/>
            <person name="Thomas B.C."/>
            <person name="Malmstrom R."/>
            <person name="Stieglmeier M."/>
            <person name="Klingl A."/>
            <person name="Woyke T."/>
            <person name="Ryan C.M."/>
            <person name="Banfield J.F."/>
        </authorList>
    </citation>
    <scope>NUCLEOTIDE SEQUENCE [LARGE SCALE GENOMIC DNA]</scope>
    <source>
        <strain evidence="6">CG11_big_fil_rev_8_21_14_0_20_45_26</strain>
    </source>
</reference>
<evidence type="ECO:0000256" key="2">
    <source>
        <dbReference type="ARBA" id="ARBA00022832"/>
    </source>
</evidence>
<dbReference type="Pfam" id="PF23562">
    <property type="entry name" value="AMP-binding_C_3"/>
    <property type="match status" value="1"/>
</dbReference>
<dbReference type="GO" id="GO:0016020">
    <property type="term" value="C:membrane"/>
    <property type="evidence" value="ECO:0007669"/>
    <property type="project" value="TreeGrafter"/>
</dbReference>
<evidence type="ECO:0000259" key="5">
    <source>
        <dbReference type="Pfam" id="PF00501"/>
    </source>
</evidence>
<dbReference type="PANTHER" id="PTHR43272:SF32">
    <property type="entry name" value="AMP-DEPENDENT SYNTHETASE_LIGASE DOMAIN-CONTAINING PROTEIN"/>
    <property type="match status" value="1"/>
</dbReference>
<evidence type="ECO:0000313" key="6">
    <source>
        <dbReference type="EMBL" id="PIQ86319.1"/>
    </source>
</evidence>
<feature type="domain" description="AMP-dependent synthetase/ligase" evidence="5">
    <location>
        <begin position="19"/>
        <end position="426"/>
    </location>
</feature>
<dbReference type="Gene3D" id="3.30.300.30">
    <property type="match status" value="1"/>
</dbReference>
<dbReference type="InterPro" id="IPR000873">
    <property type="entry name" value="AMP-dep_synth/lig_dom"/>
</dbReference>
<dbReference type="SUPFAM" id="SSF56801">
    <property type="entry name" value="Acetyl-CoA synthetase-like"/>
    <property type="match status" value="1"/>
</dbReference>
<keyword evidence="1" id="KW-0436">Ligase</keyword>
<dbReference type="Pfam" id="PF00501">
    <property type="entry name" value="AMP-binding"/>
    <property type="match status" value="1"/>
</dbReference>
<comment type="catalytic activity">
    <reaction evidence="4">
        <text>a long-chain fatty acid + ATP + CoA = a long-chain fatty acyl-CoA + AMP + diphosphate</text>
        <dbReference type="Rhea" id="RHEA:15421"/>
        <dbReference type="ChEBI" id="CHEBI:30616"/>
        <dbReference type="ChEBI" id="CHEBI:33019"/>
        <dbReference type="ChEBI" id="CHEBI:57287"/>
        <dbReference type="ChEBI" id="CHEBI:57560"/>
        <dbReference type="ChEBI" id="CHEBI:83139"/>
        <dbReference type="ChEBI" id="CHEBI:456215"/>
        <dbReference type="EC" id="6.2.1.3"/>
    </reaction>
    <physiologicalReaction direction="left-to-right" evidence="4">
        <dbReference type="Rhea" id="RHEA:15422"/>
    </physiologicalReaction>
</comment>
<dbReference type="PROSITE" id="PS00455">
    <property type="entry name" value="AMP_BINDING"/>
    <property type="match status" value="1"/>
</dbReference>
<dbReference type="InterPro" id="IPR045851">
    <property type="entry name" value="AMP-bd_C_sf"/>
</dbReference>
<dbReference type="AlphaFoldDB" id="A0A2H0LPG4"/>
<evidence type="ECO:0000256" key="3">
    <source>
        <dbReference type="ARBA" id="ARBA00023098"/>
    </source>
</evidence>
<dbReference type="GO" id="GO:0004467">
    <property type="term" value="F:long-chain fatty acid-CoA ligase activity"/>
    <property type="evidence" value="ECO:0007669"/>
    <property type="project" value="UniProtKB-EC"/>
</dbReference>
<keyword evidence="2" id="KW-0276">Fatty acid metabolism</keyword>
<dbReference type="PRINTS" id="PR00154">
    <property type="entry name" value="AMPBINDING"/>
</dbReference>
<dbReference type="InterPro" id="IPR020845">
    <property type="entry name" value="AMP-binding_CS"/>
</dbReference>
<evidence type="ECO:0000256" key="4">
    <source>
        <dbReference type="ARBA" id="ARBA00024484"/>
    </source>
</evidence>
<gene>
    <name evidence="6" type="ORF">COV74_05490</name>
</gene>
<sequence>MTIFPSVPRMFLAKANHLAKQTIFKYKHQGQYQDITWFEAREQVALAALGLKTLGIGAGERVAILSENRPEWAMADLAILGLGASDVPIYATSSPEEVAYVVRHAAAKAIFVSNDEQLQKIIPQLSELPSLKTIIIFEDDANRAPQVFSWLALQQLVKVSASEALNAFEDEVKNVKCDDLATIIYTSGTTGPPKGVMLTHQNFLINCEDAKEAIRLGRNDQTLSFLPLSHVFERMAGFYFPLMVGAPIAYAESMNTVPENLLEVKPTMACAVPRFYEKIYQKIMTSVEQSTPIKKKLIKWALTVGYATIPYRLKRLTMPSWLYCQYQIARLLVFKKLKKSLGGRLTQFISGGAALPRYLGEFFYAAGIMILEGYGLTETSPVIAVNREQQLKFGTVGIPFQHVDVRIDSETKEICVRGPSVMRGYYKNEAATQEVIRDGWFHTGDIGCLDEEGFLTITDRMKDIIVTSGGKNISPQNIENTILKSSFIQQMVVLGDGRNYLVALIVPDFTAVQDYLKLAHLSKEQIIKEERVNKLIQEEITRLTKTSAGYEQIKYFRLLLSEFTQTSGELTPTLKVKRKIVQKKYASLIDEMYQTGAQWKS</sequence>
<dbReference type="InterPro" id="IPR020459">
    <property type="entry name" value="AMP-binding"/>
</dbReference>
<dbReference type="Proteomes" id="UP000230859">
    <property type="component" value="Unassembled WGS sequence"/>
</dbReference>
<organism evidence="6 7">
    <name type="scientific">Candidatus Abzuiibacterium crystallinum</name>
    <dbReference type="NCBI Taxonomy" id="1974748"/>
    <lineage>
        <taxon>Bacteria</taxon>
        <taxon>Pseudomonadati</taxon>
        <taxon>Candidatus Omnitrophota</taxon>
        <taxon>Candidatus Abzuiibacterium</taxon>
    </lineage>
</organism>
<dbReference type="CDD" id="cd05907">
    <property type="entry name" value="VL_LC_FACS_like"/>
    <property type="match status" value="1"/>
</dbReference>
<protein>
    <recommendedName>
        <fullName evidence="5">AMP-dependent synthetase/ligase domain-containing protein</fullName>
    </recommendedName>
</protein>
<dbReference type="PANTHER" id="PTHR43272">
    <property type="entry name" value="LONG-CHAIN-FATTY-ACID--COA LIGASE"/>
    <property type="match status" value="1"/>
</dbReference>
<dbReference type="Gene3D" id="3.40.50.12780">
    <property type="entry name" value="N-terminal domain of ligase-like"/>
    <property type="match status" value="1"/>
</dbReference>
<name>A0A2H0LPG4_9BACT</name>
<dbReference type="InterPro" id="IPR042099">
    <property type="entry name" value="ANL_N_sf"/>
</dbReference>
<accession>A0A2H0LPG4</accession>
<comment type="caution">
    <text evidence="6">The sequence shown here is derived from an EMBL/GenBank/DDBJ whole genome shotgun (WGS) entry which is preliminary data.</text>
</comment>
<evidence type="ECO:0000256" key="1">
    <source>
        <dbReference type="ARBA" id="ARBA00022598"/>
    </source>
</evidence>